<dbReference type="Pfam" id="PF00186">
    <property type="entry name" value="DHFR_1"/>
    <property type="match status" value="1"/>
</dbReference>
<evidence type="ECO:0000256" key="3">
    <source>
        <dbReference type="ARBA" id="ARBA00012856"/>
    </source>
</evidence>
<evidence type="ECO:0000259" key="10">
    <source>
        <dbReference type="PROSITE" id="PS51330"/>
    </source>
</evidence>
<dbReference type="PANTHER" id="PTHR48069">
    <property type="entry name" value="DIHYDROFOLATE REDUCTASE"/>
    <property type="match status" value="1"/>
</dbReference>
<feature type="domain" description="DHFR" evidence="10">
    <location>
        <begin position="3"/>
        <end position="159"/>
    </location>
</feature>
<dbReference type="SUPFAM" id="SSF53597">
    <property type="entry name" value="Dihydrofolate reductase-like"/>
    <property type="match status" value="1"/>
</dbReference>
<dbReference type="GO" id="GO:0006730">
    <property type="term" value="P:one-carbon metabolic process"/>
    <property type="evidence" value="ECO:0007669"/>
    <property type="project" value="UniProtKB-KW"/>
</dbReference>
<dbReference type="OrthoDB" id="9804315at2"/>
<comment type="function">
    <text evidence="7 8">Key enzyme in folate metabolism. Catalyzes an essential reaction for de novo glycine and purine synthesis, and for DNA precursor synthesis.</text>
</comment>
<proteinExistence type="inferred from homology"/>
<comment type="similarity">
    <text evidence="2 8 9">Belongs to the dihydrofolate reductase family.</text>
</comment>
<dbReference type="GO" id="GO:0070401">
    <property type="term" value="F:NADP+ binding"/>
    <property type="evidence" value="ECO:0007669"/>
    <property type="project" value="UniProtKB-ARBA"/>
</dbReference>
<dbReference type="RefSeq" id="WP_105533755.1">
    <property type="nucleotide sequence ID" value="NZ_PUGF01000026.1"/>
</dbReference>
<dbReference type="EMBL" id="PUGF01000026">
    <property type="protein sequence ID" value="PRC91230.1"/>
    <property type="molecule type" value="Genomic_DNA"/>
</dbReference>
<dbReference type="InterPro" id="IPR024072">
    <property type="entry name" value="DHFR-like_dom_sf"/>
</dbReference>
<dbReference type="AlphaFoldDB" id="A0A2S9GU44"/>
<comment type="catalytic activity">
    <reaction evidence="8">
        <text>(6S)-5,6,7,8-tetrahydrofolate + NADP(+) = 7,8-dihydrofolate + NADPH + H(+)</text>
        <dbReference type="Rhea" id="RHEA:15009"/>
        <dbReference type="ChEBI" id="CHEBI:15378"/>
        <dbReference type="ChEBI" id="CHEBI:57451"/>
        <dbReference type="ChEBI" id="CHEBI:57453"/>
        <dbReference type="ChEBI" id="CHEBI:57783"/>
        <dbReference type="ChEBI" id="CHEBI:58349"/>
        <dbReference type="EC" id="1.5.1.3"/>
    </reaction>
</comment>
<dbReference type="PIRSF" id="PIRSF000194">
    <property type="entry name" value="DHFR"/>
    <property type="match status" value="1"/>
</dbReference>
<keyword evidence="4 8" id="KW-0554">One-carbon metabolism</keyword>
<dbReference type="GO" id="GO:0005829">
    <property type="term" value="C:cytosol"/>
    <property type="evidence" value="ECO:0007669"/>
    <property type="project" value="TreeGrafter"/>
</dbReference>
<keyword evidence="12" id="KW-1185">Reference proteome</keyword>
<dbReference type="PANTHER" id="PTHR48069:SF3">
    <property type="entry name" value="DIHYDROFOLATE REDUCTASE"/>
    <property type="match status" value="1"/>
</dbReference>
<dbReference type="Proteomes" id="UP000237839">
    <property type="component" value="Unassembled WGS sequence"/>
</dbReference>
<dbReference type="PROSITE" id="PS51330">
    <property type="entry name" value="DHFR_2"/>
    <property type="match status" value="1"/>
</dbReference>
<comment type="pathway">
    <text evidence="1 8">Cofactor biosynthesis; tetrahydrofolate biosynthesis; 5,6,7,8-tetrahydrofolate from 7,8-dihydrofolate: step 1/1.</text>
</comment>
<evidence type="ECO:0000313" key="11">
    <source>
        <dbReference type="EMBL" id="PRC91230.1"/>
    </source>
</evidence>
<dbReference type="PRINTS" id="PR00070">
    <property type="entry name" value="DHFR"/>
</dbReference>
<gene>
    <name evidence="11" type="ORF">S2091_4015</name>
</gene>
<dbReference type="Gene3D" id="3.40.430.10">
    <property type="entry name" value="Dihydrofolate Reductase, subunit A"/>
    <property type="match status" value="1"/>
</dbReference>
<reference evidence="11 12" key="1">
    <citation type="submission" date="2018-02" db="EMBL/GenBank/DDBJ databases">
        <title>Solimicrobium silvestre gen. nov., sp. nov., isolated from alpine forest soil.</title>
        <authorList>
            <person name="Margesin R."/>
            <person name="Albuquerque L."/>
            <person name="Zhang D.-C."/>
            <person name="Froufe H.J.C."/>
            <person name="Severino R."/>
            <person name="Roxo I."/>
            <person name="Egas C."/>
            <person name="Da Costa M.S."/>
        </authorList>
    </citation>
    <scope>NUCLEOTIDE SEQUENCE [LARGE SCALE GENOMIC DNA]</scope>
    <source>
        <strain evidence="11 12">S20-91</strain>
    </source>
</reference>
<evidence type="ECO:0000256" key="2">
    <source>
        <dbReference type="ARBA" id="ARBA00009539"/>
    </source>
</evidence>
<dbReference type="InterPro" id="IPR001796">
    <property type="entry name" value="DHFR_dom"/>
</dbReference>
<evidence type="ECO:0000256" key="7">
    <source>
        <dbReference type="ARBA" id="ARBA00025067"/>
    </source>
</evidence>
<name>A0A2S9GU44_9BURK</name>
<organism evidence="11 12">
    <name type="scientific">Solimicrobium silvestre</name>
    <dbReference type="NCBI Taxonomy" id="2099400"/>
    <lineage>
        <taxon>Bacteria</taxon>
        <taxon>Pseudomonadati</taxon>
        <taxon>Pseudomonadota</taxon>
        <taxon>Betaproteobacteria</taxon>
        <taxon>Burkholderiales</taxon>
        <taxon>Oxalobacteraceae</taxon>
        <taxon>Solimicrobium</taxon>
    </lineage>
</organism>
<dbReference type="GO" id="GO:0046452">
    <property type="term" value="P:dihydrofolate metabolic process"/>
    <property type="evidence" value="ECO:0007669"/>
    <property type="project" value="TreeGrafter"/>
</dbReference>
<dbReference type="CDD" id="cd00209">
    <property type="entry name" value="DHFR"/>
    <property type="match status" value="1"/>
</dbReference>
<sequence>MSELTIIVAYDAKRGIGINNTLPWRLPEDLARFKRITTGHAIIMGRKTFASIGRPLPNRRNIVLTRNTDWQQDGVEVVNSLPAALQLIGNTDAFIIGGADIYAQALPLCSQLLVTEIHQDVECDAFFPAIDQDVWQETERTTFHSEQNAFDYAFVTYTKIKN</sequence>
<keyword evidence="6 8" id="KW-0560">Oxidoreductase</keyword>
<evidence type="ECO:0000256" key="8">
    <source>
        <dbReference type="PIRNR" id="PIRNR000194"/>
    </source>
</evidence>
<dbReference type="InterPro" id="IPR017925">
    <property type="entry name" value="DHFR_CS"/>
</dbReference>
<keyword evidence="5 8" id="KW-0521">NADP</keyword>
<dbReference type="PROSITE" id="PS00075">
    <property type="entry name" value="DHFR_1"/>
    <property type="match status" value="1"/>
</dbReference>
<evidence type="ECO:0000313" key="12">
    <source>
        <dbReference type="Proteomes" id="UP000237839"/>
    </source>
</evidence>
<evidence type="ECO:0000256" key="9">
    <source>
        <dbReference type="RuleBase" id="RU004474"/>
    </source>
</evidence>
<dbReference type="FunFam" id="3.40.430.10:FF:000001">
    <property type="entry name" value="Dihydrofolate reductase"/>
    <property type="match status" value="1"/>
</dbReference>
<accession>A0A2S9GU44</accession>
<comment type="caution">
    <text evidence="11">The sequence shown here is derived from an EMBL/GenBank/DDBJ whole genome shotgun (WGS) entry which is preliminary data.</text>
</comment>
<dbReference type="EC" id="1.5.1.3" evidence="3 8"/>
<dbReference type="GO" id="GO:0004146">
    <property type="term" value="F:dihydrofolate reductase activity"/>
    <property type="evidence" value="ECO:0007669"/>
    <property type="project" value="UniProtKB-EC"/>
</dbReference>
<evidence type="ECO:0000256" key="5">
    <source>
        <dbReference type="ARBA" id="ARBA00022857"/>
    </source>
</evidence>
<dbReference type="UniPathway" id="UPA00077">
    <property type="reaction ID" value="UER00158"/>
</dbReference>
<protein>
    <recommendedName>
        <fullName evidence="3 8">Dihydrofolate reductase</fullName>
        <ecNumber evidence="3 8">1.5.1.3</ecNumber>
    </recommendedName>
</protein>
<evidence type="ECO:0000256" key="6">
    <source>
        <dbReference type="ARBA" id="ARBA00023002"/>
    </source>
</evidence>
<dbReference type="InterPro" id="IPR012259">
    <property type="entry name" value="DHFR"/>
</dbReference>
<evidence type="ECO:0000256" key="4">
    <source>
        <dbReference type="ARBA" id="ARBA00022563"/>
    </source>
</evidence>
<dbReference type="GO" id="GO:0046655">
    <property type="term" value="P:folic acid metabolic process"/>
    <property type="evidence" value="ECO:0007669"/>
    <property type="project" value="TreeGrafter"/>
</dbReference>
<dbReference type="GO" id="GO:0046654">
    <property type="term" value="P:tetrahydrofolate biosynthetic process"/>
    <property type="evidence" value="ECO:0007669"/>
    <property type="project" value="UniProtKB-UniPathway"/>
</dbReference>
<evidence type="ECO:0000256" key="1">
    <source>
        <dbReference type="ARBA" id="ARBA00004903"/>
    </source>
</evidence>